<dbReference type="STRING" id="1754192.A0A1Y1XP05"/>
<keyword evidence="5" id="KW-0100">Branched-chain amino acid biosynthesis</keyword>
<accession>A0A1Y1XP05</accession>
<dbReference type="EMBL" id="MCFG01000011">
    <property type="protein sequence ID" value="ORX87256.1"/>
    <property type="molecule type" value="Genomic_DNA"/>
</dbReference>
<dbReference type="SUPFAM" id="SSF55021">
    <property type="entry name" value="ACT-like"/>
    <property type="match status" value="2"/>
</dbReference>
<dbReference type="PANTHER" id="PTHR31242">
    <property type="entry name" value="ACETOLACTATE SYNTHASE SMALL SUBUNIT, MITOCHONDRIAL"/>
    <property type="match status" value="1"/>
</dbReference>
<organism evidence="8 9">
    <name type="scientific">Anaeromyces robustus</name>
    <dbReference type="NCBI Taxonomy" id="1754192"/>
    <lineage>
        <taxon>Eukaryota</taxon>
        <taxon>Fungi</taxon>
        <taxon>Fungi incertae sedis</taxon>
        <taxon>Chytridiomycota</taxon>
        <taxon>Chytridiomycota incertae sedis</taxon>
        <taxon>Neocallimastigomycetes</taxon>
        <taxon>Neocallimastigales</taxon>
        <taxon>Neocallimastigaceae</taxon>
        <taxon>Anaeromyces</taxon>
    </lineage>
</organism>
<reference evidence="8 9" key="1">
    <citation type="submission" date="2016-08" db="EMBL/GenBank/DDBJ databases">
        <title>A Parts List for Fungal Cellulosomes Revealed by Comparative Genomics.</title>
        <authorList>
            <consortium name="DOE Joint Genome Institute"/>
            <person name="Haitjema C.H."/>
            <person name="Gilmore S.P."/>
            <person name="Henske J.K."/>
            <person name="Solomon K.V."/>
            <person name="De Groot R."/>
            <person name="Kuo A."/>
            <person name="Mondo S.J."/>
            <person name="Salamov A.A."/>
            <person name="Labutti K."/>
            <person name="Zhao Z."/>
            <person name="Chiniquy J."/>
            <person name="Barry K."/>
            <person name="Brewer H.M."/>
            <person name="Purvine S.O."/>
            <person name="Wright A.T."/>
            <person name="Boxma B."/>
            <person name="Van Alen T."/>
            <person name="Hackstein J.H."/>
            <person name="Baker S.E."/>
            <person name="Grigoriev I.V."/>
            <person name="O'Malley M.A."/>
        </authorList>
    </citation>
    <scope>NUCLEOTIDE SEQUENCE [LARGE SCALE GENOMIC DNA]</scope>
    <source>
        <strain evidence="8 9">S4</strain>
    </source>
</reference>
<comment type="caution">
    <text evidence="8">The sequence shown here is derived from an EMBL/GenBank/DDBJ whole genome shotgun (WGS) entry which is preliminary data.</text>
</comment>
<evidence type="ECO:0000256" key="6">
    <source>
        <dbReference type="SAM" id="MobiDB-lite"/>
    </source>
</evidence>
<dbReference type="FunFam" id="3.30.70.260:FF:000001">
    <property type="entry name" value="Acetolactate synthase, small subunit"/>
    <property type="match status" value="1"/>
</dbReference>
<reference evidence="8 9" key="2">
    <citation type="submission" date="2016-08" db="EMBL/GenBank/DDBJ databases">
        <title>Pervasive Adenine N6-methylation of Active Genes in Fungi.</title>
        <authorList>
            <consortium name="DOE Joint Genome Institute"/>
            <person name="Mondo S.J."/>
            <person name="Dannebaum R.O."/>
            <person name="Kuo R.C."/>
            <person name="Labutti K."/>
            <person name="Haridas S."/>
            <person name="Kuo A."/>
            <person name="Salamov A."/>
            <person name="Ahrendt S.R."/>
            <person name="Lipzen A."/>
            <person name="Sullivan W."/>
            <person name="Andreopoulos W.B."/>
            <person name="Clum A."/>
            <person name="Lindquist E."/>
            <person name="Daum C."/>
            <person name="Ramamoorthy G.K."/>
            <person name="Gryganskyi A."/>
            <person name="Culley D."/>
            <person name="Magnuson J.K."/>
            <person name="James T.Y."/>
            <person name="O'Malley M.A."/>
            <person name="Stajich J.E."/>
            <person name="Spatafora J.W."/>
            <person name="Visel A."/>
            <person name="Grigoriev I.V."/>
        </authorList>
    </citation>
    <scope>NUCLEOTIDE SEQUENCE [LARGE SCALE GENOMIC DNA]</scope>
    <source>
        <strain evidence="8 9">S4</strain>
    </source>
</reference>
<comment type="pathway">
    <text evidence="1">Amino-acid biosynthesis; L-isoleucine biosynthesis; L-isoleucine from 2-oxobutanoate: step 1/4.</text>
</comment>
<evidence type="ECO:0000256" key="4">
    <source>
        <dbReference type="ARBA" id="ARBA00022605"/>
    </source>
</evidence>
<protein>
    <submittedName>
        <fullName evidence="8">Acetolactate synthase</fullName>
    </submittedName>
</protein>
<evidence type="ECO:0000256" key="3">
    <source>
        <dbReference type="ARBA" id="ARBA00006341"/>
    </source>
</evidence>
<evidence type="ECO:0000256" key="2">
    <source>
        <dbReference type="ARBA" id="ARBA00005025"/>
    </source>
</evidence>
<evidence type="ECO:0000259" key="7">
    <source>
        <dbReference type="PROSITE" id="PS51671"/>
    </source>
</evidence>
<dbReference type="Pfam" id="PF22629">
    <property type="entry name" value="ACT_AHAS_ss"/>
    <property type="match status" value="1"/>
</dbReference>
<dbReference type="AlphaFoldDB" id="A0A1Y1XP05"/>
<name>A0A1Y1XP05_9FUNG</name>
<feature type="domain" description="ACT" evidence="7">
    <location>
        <begin position="43"/>
        <end position="120"/>
    </location>
</feature>
<keyword evidence="9" id="KW-1185">Reference proteome</keyword>
<keyword evidence="4" id="KW-0028">Amino-acid biosynthesis</keyword>
<dbReference type="Pfam" id="PF10369">
    <property type="entry name" value="ALS_ss_C"/>
    <property type="match status" value="1"/>
</dbReference>
<comment type="similarity">
    <text evidence="3">Belongs to the acetolactate synthase small subunit family.</text>
</comment>
<proteinExistence type="inferred from homology"/>
<dbReference type="UniPathway" id="UPA00047">
    <property type="reaction ID" value="UER00055"/>
</dbReference>
<dbReference type="InterPro" id="IPR054480">
    <property type="entry name" value="AHAS_small-like_ACT"/>
</dbReference>
<dbReference type="PANTHER" id="PTHR31242:SF2">
    <property type="entry name" value="ACETOLACTATE SYNTHASE SMALL SUBUNIT, MITOCHONDRIAL"/>
    <property type="match status" value="1"/>
</dbReference>
<evidence type="ECO:0000313" key="8">
    <source>
        <dbReference type="EMBL" id="ORX87256.1"/>
    </source>
</evidence>
<dbReference type="NCBIfam" id="TIGR00119">
    <property type="entry name" value="acolac_sm"/>
    <property type="match status" value="1"/>
</dbReference>
<dbReference type="InterPro" id="IPR004789">
    <property type="entry name" value="Acetalactate_synth_ssu"/>
</dbReference>
<dbReference type="GO" id="GO:0005948">
    <property type="term" value="C:acetolactate synthase complex"/>
    <property type="evidence" value="ECO:0007669"/>
    <property type="project" value="EnsemblFungi"/>
</dbReference>
<dbReference type="InterPro" id="IPR027271">
    <property type="entry name" value="Acetolactate_synth/TF_NikR_C"/>
</dbReference>
<feature type="compositionally biased region" description="Acidic residues" evidence="6">
    <location>
        <begin position="232"/>
        <end position="245"/>
    </location>
</feature>
<dbReference type="GO" id="GO:1990610">
    <property type="term" value="F:acetolactate synthase regulator activity"/>
    <property type="evidence" value="ECO:0007669"/>
    <property type="project" value="InterPro"/>
</dbReference>
<dbReference type="Gene3D" id="3.30.70.260">
    <property type="match status" value="1"/>
</dbReference>
<dbReference type="InterPro" id="IPR002912">
    <property type="entry name" value="ACT_dom"/>
</dbReference>
<dbReference type="GO" id="GO:0009097">
    <property type="term" value="P:isoleucine biosynthetic process"/>
    <property type="evidence" value="ECO:0007669"/>
    <property type="project" value="UniProtKB-UniPathway"/>
</dbReference>
<dbReference type="GO" id="GO:0003984">
    <property type="term" value="F:acetolactate synthase activity"/>
    <property type="evidence" value="ECO:0007669"/>
    <property type="project" value="EnsemblFungi"/>
</dbReference>
<sequence>MGTRRRRKTPLVEVQPPPTAQEAVNNILYNTPVASSAPVTRHVLNCLVTNEPGVLSRVSGILAGRGFNIDSLVVAKTEVPDLSRMTIVLKGQSDSIEQCRRQVEDLVPVWAVLDYTNTKVIERELLLIKVSTIPPHVTDDLLGEDNNDNQEKGKNAGISPLLDSSLQRVALTALANQFGAKIIDISNESLLIQLSAKSERVDSFIKLLRPYGIIEASRSGMMAMPRTPVDGIYEEVDDEDEDSEPSVDVSALPPS</sequence>
<gene>
    <name evidence="8" type="ORF">BCR32DRAFT_198187</name>
</gene>
<dbReference type="GO" id="GO:0009099">
    <property type="term" value="P:L-valine biosynthetic process"/>
    <property type="evidence" value="ECO:0007669"/>
    <property type="project" value="UniProtKB-UniPathway"/>
</dbReference>
<evidence type="ECO:0000313" key="9">
    <source>
        <dbReference type="Proteomes" id="UP000193944"/>
    </source>
</evidence>
<comment type="pathway">
    <text evidence="2">Amino-acid biosynthesis; L-valine biosynthesis; L-valine from pyruvate: step 1/4.</text>
</comment>
<dbReference type="InterPro" id="IPR045865">
    <property type="entry name" value="ACT-like_dom_sf"/>
</dbReference>
<dbReference type="Gene3D" id="3.30.70.1150">
    <property type="entry name" value="ACT-like. Chain A, domain 2"/>
    <property type="match status" value="1"/>
</dbReference>
<dbReference type="InterPro" id="IPR053050">
    <property type="entry name" value="ALS_regulatory_subunit"/>
</dbReference>
<dbReference type="InterPro" id="IPR019455">
    <property type="entry name" value="Acetolactate_synth_ssu_C"/>
</dbReference>
<dbReference type="InterPro" id="IPR039557">
    <property type="entry name" value="AHAS_ACT"/>
</dbReference>
<evidence type="ECO:0000256" key="5">
    <source>
        <dbReference type="ARBA" id="ARBA00023304"/>
    </source>
</evidence>
<feature type="region of interest" description="Disordered" evidence="6">
    <location>
        <begin position="231"/>
        <end position="255"/>
    </location>
</feature>
<evidence type="ECO:0000256" key="1">
    <source>
        <dbReference type="ARBA" id="ARBA00004974"/>
    </source>
</evidence>
<dbReference type="CDD" id="cd04878">
    <property type="entry name" value="ACT_AHAS"/>
    <property type="match status" value="1"/>
</dbReference>
<dbReference type="Proteomes" id="UP000193944">
    <property type="component" value="Unassembled WGS sequence"/>
</dbReference>
<dbReference type="GO" id="GO:0042645">
    <property type="term" value="C:mitochondrial nucleoid"/>
    <property type="evidence" value="ECO:0007669"/>
    <property type="project" value="EnsemblFungi"/>
</dbReference>
<dbReference type="UniPathway" id="UPA00049">
    <property type="reaction ID" value="UER00059"/>
</dbReference>
<feature type="compositionally biased region" description="Low complexity" evidence="6">
    <location>
        <begin position="246"/>
        <end position="255"/>
    </location>
</feature>
<dbReference type="PROSITE" id="PS51671">
    <property type="entry name" value="ACT"/>
    <property type="match status" value="1"/>
</dbReference>
<dbReference type="OrthoDB" id="2013116at2759"/>